<accession>A0ABQ5UWH0</accession>
<dbReference type="Gene3D" id="2.60.40.3140">
    <property type="match status" value="1"/>
</dbReference>
<dbReference type="Proteomes" id="UP001161390">
    <property type="component" value="Unassembled WGS sequence"/>
</dbReference>
<evidence type="ECO:0000313" key="5">
    <source>
        <dbReference type="Proteomes" id="UP001161390"/>
    </source>
</evidence>
<dbReference type="EMBL" id="BSNJ01000001">
    <property type="protein sequence ID" value="GLQ19635.1"/>
    <property type="molecule type" value="Genomic_DNA"/>
</dbReference>
<organism evidence="4 5">
    <name type="scientific">Algimonas porphyrae</name>
    <dbReference type="NCBI Taxonomy" id="1128113"/>
    <lineage>
        <taxon>Bacteria</taxon>
        <taxon>Pseudomonadati</taxon>
        <taxon>Pseudomonadota</taxon>
        <taxon>Alphaproteobacteria</taxon>
        <taxon>Maricaulales</taxon>
        <taxon>Robiginitomaculaceae</taxon>
        <taxon>Algimonas</taxon>
    </lineage>
</organism>
<reference evidence="4" key="2">
    <citation type="submission" date="2023-01" db="EMBL/GenBank/DDBJ databases">
        <title>Draft genome sequence of Algimonas porphyrae strain NBRC 108216.</title>
        <authorList>
            <person name="Sun Q."/>
            <person name="Mori K."/>
        </authorList>
    </citation>
    <scope>NUCLEOTIDE SEQUENCE</scope>
    <source>
        <strain evidence="4">NBRC 108216</strain>
    </source>
</reference>
<comment type="caution">
    <text evidence="4">The sequence shown here is derived from an EMBL/GenBank/DDBJ whole genome shotgun (WGS) entry which is preliminary data.</text>
</comment>
<dbReference type="InterPro" id="IPR024618">
    <property type="entry name" value="DUF3857"/>
</dbReference>
<evidence type="ECO:0000256" key="1">
    <source>
        <dbReference type="SAM" id="Phobius"/>
    </source>
</evidence>
<keyword evidence="1" id="KW-1133">Transmembrane helix</keyword>
<dbReference type="InterPro" id="IPR038765">
    <property type="entry name" value="Papain-like_cys_pep_sf"/>
</dbReference>
<proteinExistence type="predicted"/>
<evidence type="ECO:0000256" key="2">
    <source>
        <dbReference type="SAM" id="SignalP"/>
    </source>
</evidence>
<feature type="transmembrane region" description="Helical" evidence="1">
    <location>
        <begin position="666"/>
        <end position="684"/>
    </location>
</feature>
<dbReference type="SUPFAM" id="SSF54001">
    <property type="entry name" value="Cysteine proteinases"/>
    <property type="match status" value="1"/>
</dbReference>
<feature type="signal peptide" evidence="2">
    <location>
        <begin position="1"/>
        <end position="26"/>
    </location>
</feature>
<reference evidence="4" key="1">
    <citation type="journal article" date="2014" name="Int. J. Syst. Evol. Microbiol.">
        <title>Complete genome of a new Firmicutes species belonging to the dominant human colonic microbiota ('Ruminococcus bicirculans') reveals two chromosomes and a selective capacity to utilize plant glucans.</title>
        <authorList>
            <consortium name="NISC Comparative Sequencing Program"/>
            <person name="Wegmann U."/>
            <person name="Louis P."/>
            <person name="Goesmann A."/>
            <person name="Henrissat B."/>
            <person name="Duncan S.H."/>
            <person name="Flint H.J."/>
        </authorList>
    </citation>
    <scope>NUCLEOTIDE SEQUENCE</scope>
    <source>
        <strain evidence="4">NBRC 108216</strain>
    </source>
</reference>
<evidence type="ECO:0000259" key="3">
    <source>
        <dbReference type="Pfam" id="PF12969"/>
    </source>
</evidence>
<keyword evidence="2" id="KW-0732">Signal</keyword>
<dbReference type="Pfam" id="PF12969">
    <property type="entry name" value="DUF3857"/>
    <property type="match status" value="1"/>
</dbReference>
<feature type="domain" description="DUF3857" evidence="3">
    <location>
        <begin position="76"/>
        <end position="239"/>
    </location>
</feature>
<feature type="chain" id="PRO_5047361074" description="DUF3857 domain-containing protein" evidence="2">
    <location>
        <begin position="27"/>
        <end position="698"/>
    </location>
</feature>
<protein>
    <recommendedName>
        <fullName evidence="3">DUF3857 domain-containing protein</fullName>
    </recommendedName>
</protein>
<keyword evidence="5" id="KW-1185">Reference proteome</keyword>
<name>A0ABQ5UWH0_9PROT</name>
<keyword evidence="1" id="KW-0812">Transmembrane</keyword>
<gene>
    <name evidence="4" type="ORF">GCM10007854_05900</name>
</gene>
<dbReference type="Gene3D" id="3.10.620.30">
    <property type="match status" value="1"/>
</dbReference>
<sequence>MMRVVRTLLRGLTLCLPLICVPVAAAQQVEDYINIRPRPNWVVPVPTPDYDRSADSGRDAVFALTDFQNRFGLNTDEYSTRYVVDLLTPAAVEEEGTISRDFDPSYQTMELHHVRIIRDGRSINAIDLSEAMIFRTETDRDQMIFNGTLTFSMPVLDLRVGDRLDVSYTTRGRNPAIGSGFLTRRVFGTTGEVKRRFMRVLIADDQPVHTQVHNGAPEPERSQIDGWTVFEWDAPDPQAPDYDTDTPDWTFRAPTYEISNFASWSEVGNLFSDYYALTADDRKAVAPIVAEIASAHTDPKARARAALDWVQNNIRYVALAYGEGGFIPRRTERVLRRRFGDCKDVTLLLLTLLDGLGVSADPILVNLDERGGEFKGLANPYAFDHIKVLAEIDGKLYPMDATRDPQFGTLDMMERGGVEFGLRLVAGKAAITRLPPNDYPYRERVTERFDAVSEENAILYTLTVEERGGEADATASWLASDGEASVMDNYVDYLDDLFPTLEVADPMTVTIEPDRAYTSLQFAFRIPFEQGGESVTINTRAWQLLSRVPGFEGGSRTLPFALSHPRNVQHIRDYVSASSNGFEVQSRTIENDAFRFTLSDTVEPGLFREDYRWVTKQDFIAADAFVDTMSEIDDVRDASFSKITLLLTDAEATPPPEGSSSGAGRVLFWLYLILFPAGVGFLLWRERRRRRAEGEATR</sequence>
<keyword evidence="1" id="KW-0472">Membrane</keyword>
<dbReference type="RefSeq" id="WP_284369457.1">
    <property type="nucleotide sequence ID" value="NZ_BSNJ01000001.1"/>
</dbReference>
<evidence type="ECO:0000313" key="4">
    <source>
        <dbReference type="EMBL" id="GLQ19635.1"/>
    </source>
</evidence>